<dbReference type="Proteomes" id="UP000095280">
    <property type="component" value="Unplaced"/>
</dbReference>
<keyword evidence="6 10" id="KW-1133">Transmembrane helix</keyword>
<dbReference type="Gene3D" id="1.50.40.10">
    <property type="entry name" value="Mitochondrial carrier domain"/>
    <property type="match status" value="1"/>
</dbReference>
<evidence type="ECO:0000256" key="7">
    <source>
        <dbReference type="ARBA" id="ARBA00023136"/>
    </source>
</evidence>
<dbReference type="AlphaFoldDB" id="A0A1I8GW63"/>
<dbReference type="InterPro" id="IPR023395">
    <property type="entry name" value="MCP_dom_sf"/>
</dbReference>
<evidence type="ECO:0000256" key="3">
    <source>
        <dbReference type="ARBA" id="ARBA00022448"/>
    </source>
</evidence>
<evidence type="ECO:0000256" key="9">
    <source>
        <dbReference type="RuleBase" id="RU000488"/>
    </source>
</evidence>
<dbReference type="PROSITE" id="PS50920">
    <property type="entry name" value="SOLCAR"/>
    <property type="match status" value="3"/>
</dbReference>
<dbReference type="InterPro" id="IPR018108">
    <property type="entry name" value="MCP_transmembrane"/>
</dbReference>
<evidence type="ECO:0000256" key="2">
    <source>
        <dbReference type="ARBA" id="ARBA00006375"/>
    </source>
</evidence>
<keyword evidence="11" id="KW-1185">Reference proteome</keyword>
<evidence type="ECO:0000313" key="14">
    <source>
        <dbReference type="WBParaSite" id="maker-uti_cns_0003407-snap-gene-0.7-mRNA-1"/>
    </source>
</evidence>
<evidence type="ECO:0000256" key="1">
    <source>
        <dbReference type="ARBA" id="ARBA00004141"/>
    </source>
</evidence>
<keyword evidence="5" id="KW-0677">Repeat</keyword>
<evidence type="ECO:0000256" key="6">
    <source>
        <dbReference type="ARBA" id="ARBA00022989"/>
    </source>
</evidence>
<sequence>SSISQTYSIKMASNKQPEVKHMGYWYFGGVASAMAAACTHPLDLLKVHLQTQQKADIGLVRMGVVVLKRDGIMGLYNGLSASIMRQLTYSMTRFAIYETYKSRKGQAKMSFAESAGVALIGGFVGGVVGNPADMVNVRMQNDVKLPLDQRRNYRHVFDGLYQVCRNEGAVKVMNGVSMTSTRAALVTFGQLAFYDLFKGALMSTGLFGDDPLTHFTASFGAGGTATLVTQPFDVMKTRLMNAKPGAYTGLSACAADIYASGFLFFGFFKGIVPAFVRLAPHTVLTFVFLEQLKANFGYTVTVAKAA</sequence>
<reference evidence="12 13" key="1">
    <citation type="submission" date="2016-11" db="UniProtKB">
        <authorList>
            <consortium name="WormBaseParasite"/>
        </authorList>
    </citation>
    <scope>IDENTIFICATION</scope>
</reference>
<dbReference type="PRINTS" id="PR00926">
    <property type="entry name" value="MITOCARRIER"/>
</dbReference>
<feature type="repeat" description="Solcar" evidence="8">
    <location>
        <begin position="209"/>
        <end position="295"/>
    </location>
</feature>
<accession>A0A1I8GW63</accession>
<keyword evidence="4 8" id="KW-0812">Transmembrane</keyword>
<comment type="subcellular location">
    <subcellularLocation>
        <location evidence="1">Membrane</location>
        <topology evidence="1">Multi-pass membrane protein</topology>
    </subcellularLocation>
</comment>
<feature type="transmembrane region" description="Helical" evidence="10">
    <location>
        <begin position="24"/>
        <end position="45"/>
    </location>
</feature>
<evidence type="ECO:0000256" key="5">
    <source>
        <dbReference type="ARBA" id="ARBA00022737"/>
    </source>
</evidence>
<dbReference type="WBParaSite" id="maker-uti_cns_0002121-snap-gene-0.26-mRNA-1">
    <property type="protein sequence ID" value="maker-uti_cns_0002121-snap-gene-0.26-mRNA-1"/>
    <property type="gene ID" value="maker-uti_cns_0002121-snap-gene-0.26"/>
</dbReference>
<dbReference type="InterPro" id="IPR050391">
    <property type="entry name" value="Mito_Metabolite_Transporter"/>
</dbReference>
<evidence type="ECO:0000256" key="4">
    <source>
        <dbReference type="ARBA" id="ARBA00022692"/>
    </source>
</evidence>
<evidence type="ECO:0000313" key="11">
    <source>
        <dbReference type="Proteomes" id="UP000095280"/>
    </source>
</evidence>
<keyword evidence="3 9" id="KW-0813">Transport</keyword>
<organism evidence="11 14">
    <name type="scientific">Macrostomum lignano</name>
    <dbReference type="NCBI Taxonomy" id="282301"/>
    <lineage>
        <taxon>Eukaryota</taxon>
        <taxon>Metazoa</taxon>
        <taxon>Spiralia</taxon>
        <taxon>Lophotrochozoa</taxon>
        <taxon>Platyhelminthes</taxon>
        <taxon>Rhabditophora</taxon>
        <taxon>Macrostomorpha</taxon>
        <taxon>Macrostomida</taxon>
        <taxon>Macrostomidae</taxon>
        <taxon>Macrostomum</taxon>
    </lineage>
</organism>
<protein>
    <submittedName>
        <fullName evidence="12 13">DIC protein</fullName>
    </submittedName>
</protein>
<evidence type="ECO:0000256" key="8">
    <source>
        <dbReference type="PROSITE-ProRule" id="PRU00282"/>
    </source>
</evidence>
<dbReference type="WBParaSite" id="maker-uti_cns_0002748-snap-gene-0.8-mRNA-1">
    <property type="protein sequence ID" value="maker-uti_cns_0002748-snap-gene-0.8-mRNA-1"/>
    <property type="gene ID" value="maker-uti_cns_0002748-snap-gene-0.8"/>
</dbReference>
<dbReference type="Pfam" id="PF00153">
    <property type="entry name" value="Mito_carr"/>
    <property type="match status" value="3"/>
</dbReference>
<dbReference type="InterPro" id="IPR002067">
    <property type="entry name" value="MCP"/>
</dbReference>
<comment type="similarity">
    <text evidence="2 9">Belongs to the mitochondrial carrier (TC 2.A.29) family.</text>
</comment>
<dbReference type="PANTHER" id="PTHR45618">
    <property type="entry name" value="MITOCHONDRIAL DICARBOXYLATE CARRIER-RELATED"/>
    <property type="match status" value="1"/>
</dbReference>
<evidence type="ECO:0000313" key="12">
    <source>
        <dbReference type="WBParaSite" id="maker-uti_cns_0002121-snap-gene-0.26-mRNA-1"/>
    </source>
</evidence>
<proteinExistence type="inferred from homology"/>
<evidence type="ECO:0000256" key="10">
    <source>
        <dbReference type="SAM" id="Phobius"/>
    </source>
</evidence>
<feature type="transmembrane region" description="Helical" evidence="10">
    <location>
        <begin position="245"/>
        <end position="265"/>
    </location>
</feature>
<feature type="repeat" description="Solcar" evidence="8">
    <location>
        <begin position="23"/>
        <end position="103"/>
    </location>
</feature>
<keyword evidence="7 8" id="KW-0472">Membrane</keyword>
<dbReference type="GO" id="GO:0016020">
    <property type="term" value="C:membrane"/>
    <property type="evidence" value="ECO:0007669"/>
    <property type="project" value="UniProtKB-SubCell"/>
</dbReference>
<dbReference type="WBParaSite" id="maker-uti_cns_0003407-snap-gene-0.7-mRNA-1">
    <property type="protein sequence ID" value="maker-uti_cns_0003407-snap-gene-0.7-mRNA-1"/>
    <property type="gene ID" value="maker-uti_cns_0003407-snap-gene-0.7"/>
</dbReference>
<dbReference type="SUPFAM" id="SSF103506">
    <property type="entry name" value="Mitochondrial carrier"/>
    <property type="match status" value="1"/>
</dbReference>
<feature type="repeat" description="Solcar" evidence="8">
    <location>
        <begin position="109"/>
        <end position="200"/>
    </location>
</feature>
<evidence type="ECO:0000313" key="13">
    <source>
        <dbReference type="WBParaSite" id="maker-uti_cns_0002748-snap-gene-0.8-mRNA-1"/>
    </source>
</evidence>
<name>A0A1I8GW63_9PLAT</name>
<dbReference type="GO" id="GO:0055085">
    <property type="term" value="P:transmembrane transport"/>
    <property type="evidence" value="ECO:0007669"/>
    <property type="project" value="InterPro"/>
</dbReference>